<dbReference type="STRING" id="314256.OG2516_00309"/>
<evidence type="ECO:0000256" key="4">
    <source>
        <dbReference type="ARBA" id="ARBA00022989"/>
    </source>
</evidence>
<accession>Q2C9Z3</accession>
<evidence type="ECO:0000259" key="7">
    <source>
        <dbReference type="Pfam" id="PF00892"/>
    </source>
</evidence>
<evidence type="ECO:0000313" key="9">
    <source>
        <dbReference type="Proteomes" id="UP000003635"/>
    </source>
</evidence>
<evidence type="ECO:0000256" key="2">
    <source>
        <dbReference type="ARBA" id="ARBA00007362"/>
    </source>
</evidence>
<gene>
    <name evidence="8" type="ORF">OG2516_00309</name>
</gene>
<dbReference type="AlphaFoldDB" id="Q2C9Z3"/>
<keyword evidence="9" id="KW-1185">Reference proteome</keyword>
<feature type="transmembrane region" description="Helical" evidence="6">
    <location>
        <begin position="220"/>
        <end position="239"/>
    </location>
</feature>
<sequence length="314" mass="32280">MRETLGLTAVLLVLGAGWGLTMPLTKIAVRDGYGAFGLIFWQLALGALILGALQLLRRRPVRPGRRALLTCLAIALTGSLLPNAASYRAAFHLPAGIVSIAVAAVPLFAFPIALALGNDRLSAARLAGIGLGLAGVALIALPETSLPDPALALFLPLALFAPLCYALEGNIVAHFGTAGLGPIQTLFTASLIGAVLALPLALGSGQFIAPHWPLTPAAQAVVALSTIHALVYAGYVWLVGRAGATFAAQVAYLVTGFGVLWSMLLLGERYSGWVWAALAAMLAGIALVQPRGKPALAPPAAALQDERRPADGTS</sequence>
<dbReference type="InterPro" id="IPR050638">
    <property type="entry name" value="AA-Vitamin_Transporters"/>
</dbReference>
<dbReference type="PANTHER" id="PTHR32322:SF2">
    <property type="entry name" value="EAMA DOMAIN-CONTAINING PROTEIN"/>
    <property type="match status" value="1"/>
</dbReference>
<reference evidence="8 9" key="1">
    <citation type="journal article" date="2010" name="J. Bacteriol.">
        <title>Genome sequences of Oceanicola granulosus HTCC2516(T) and Oceanicola batsensis HTCC2597(TDelta).</title>
        <authorList>
            <person name="Thrash J.C."/>
            <person name="Cho J.C."/>
            <person name="Vergin K.L."/>
            <person name="Giovannoni S.J."/>
        </authorList>
    </citation>
    <scope>NUCLEOTIDE SEQUENCE [LARGE SCALE GENOMIC DNA]</scope>
    <source>
        <strain evidence="9">ATCC BAA-861 / DSM 15982 / KCTC 12143 / HTCC2516</strain>
    </source>
</reference>
<feature type="domain" description="EamA" evidence="7">
    <location>
        <begin position="157"/>
        <end position="288"/>
    </location>
</feature>
<evidence type="ECO:0000256" key="5">
    <source>
        <dbReference type="ARBA" id="ARBA00023136"/>
    </source>
</evidence>
<name>Q2C9Z3_OCEGH</name>
<dbReference type="eggNOG" id="COG0697">
    <property type="taxonomic scope" value="Bacteria"/>
</dbReference>
<feature type="transmembrane region" description="Helical" evidence="6">
    <location>
        <begin position="123"/>
        <end position="141"/>
    </location>
</feature>
<feature type="transmembrane region" description="Helical" evidence="6">
    <location>
        <begin position="185"/>
        <end position="208"/>
    </location>
</feature>
<evidence type="ECO:0000313" key="8">
    <source>
        <dbReference type="EMBL" id="EAR49492.1"/>
    </source>
</evidence>
<feature type="transmembrane region" description="Helical" evidence="6">
    <location>
        <begin position="153"/>
        <end position="173"/>
    </location>
</feature>
<feature type="domain" description="EamA" evidence="7">
    <location>
        <begin position="11"/>
        <end position="140"/>
    </location>
</feature>
<evidence type="ECO:0000256" key="3">
    <source>
        <dbReference type="ARBA" id="ARBA00022692"/>
    </source>
</evidence>
<feature type="transmembrane region" description="Helical" evidence="6">
    <location>
        <begin position="91"/>
        <end position="116"/>
    </location>
</feature>
<feature type="transmembrane region" description="Helical" evidence="6">
    <location>
        <begin position="67"/>
        <end position="85"/>
    </location>
</feature>
<protein>
    <recommendedName>
        <fullName evidence="7">EamA domain-containing protein</fullName>
    </recommendedName>
</protein>
<dbReference type="InterPro" id="IPR000620">
    <property type="entry name" value="EamA_dom"/>
</dbReference>
<dbReference type="GO" id="GO:0016020">
    <property type="term" value="C:membrane"/>
    <property type="evidence" value="ECO:0007669"/>
    <property type="project" value="UniProtKB-SubCell"/>
</dbReference>
<feature type="transmembrane region" description="Helical" evidence="6">
    <location>
        <begin position="246"/>
        <end position="264"/>
    </location>
</feature>
<dbReference type="PANTHER" id="PTHR32322">
    <property type="entry name" value="INNER MEMBRANE TRANSPORTER"/>
    <property type="match status" value="1"/>
</dbReference>
<comment type="subcellular location">
    <subcellularLocation>
        <location evidence="1">Membrane</location>
        <topology evidence="1">Multi-pass membrane protein</topology>
    </subcellularLocation>
</comment>
<dbReference type="InterPro" id="IPR037185">
    <property type="entry name" value="EmrE-like"/>
</dbReference>
<keyword evidence="3 6" id="KW-0812">Transmembrane</keyword>
<dbReference type="HOGENOM" id="CLU_074515_0_0_5"/>
<dbReference type="OrthoDB" id="8688375at2"/>
<comment type="caution">
    <text evidence="8">The sequence shown here is derived from an EMBL/GenBank/DDBJ whole genome shotgun (WGS) entry which is preliminary data.</text>
</comment>
<dbReference type="EMBL" id="AAOT01000065">
    <property type="protein sequence ID" value="EAR49492.1"/>
    <property type="molecule type" value="Genomic_DNA"/>
</dbReference>
<dbReference type="Pfam" id="PF00892">
    <property type="entry name" value="EamA"/>
    <property type="match status" value="2"/>
</dbReference>
<comment type="similarity">
    <text evidence="2">Belongs to the EamA transporter family.</text>
</comment>
<feature type="transmembrane region" description="Helical" evidence="6">
    <location>
        <begin position="270"/>
        <end position="288"/>
    </location>
</feature>
<evidence type="ECO:0000256" key="1">
    <source>
        <dbReference type="ARBA" id="ARBA00004141"/>
    </source>
</evidence>
<feature type="transmembrane region" description="Helical" evidence="6">
    <location>
        <begin position="35"/>
        <end position="55"/>
    </location>
</feature>
<keyword evidence="5 6" id="KW-0472">Membrane</keyword>
<dbReference type="RefSeq" id="WP_007253594.1">
    <property type="nucleotide sequence ID" value="NZ_CH724107.1"/>
</dbReference>
<evidence type="ECO:0000256" key="6">
    <source>
        <dbReference type="SAM" id="Phobius"/>
    </source>
</evidence>
<dbReference type="SUPFAM" id="SSF103481">
    <property type="entry name" value="Multidrug resistance efflux transporter EmrE"/>
    <property type="match status" value="2"/>
</dbReference>
<dbReference type="Proteomes" id="UP000003635">
    <property type="component" value="Unassembled WGS sequence"/>
</dbReference>
<keyword evidence="4 6" id="KW-1133">Transmembrane helix</keyword>
<proteinExistence type="inferred from homology"/>
<organism evidence="8 9">
    <name type="scientific">Oceanicola granulosus (strain ATCC BAA-861 / DSM 15982 / KCTC 12143 / HTCC2516)</name>
    <dbReference type="NCBI Taxonomy" id="314256"/>
    <lineage>
        <taxon>Bacteria</taxon>
        <taxon>Pseudomonadati</taxon>
        <taxon>Pseudomonadota</taxon>
        <taxon>Alphaproteobacteria</taxon>
        <taxon>Rhodobacterales</taxon>
        <taxon>Roseobacteraceae</taxon>
        <taxon>Oceanicola</taxon>
    </lineage>
</organism>